<sequence>MTTVFAEDDVETEFENEEDEVAVHYDIASYPSDYTLSGIAQMWKDGDIEIPDYQREFVWGIRQSSLLIDSFLTGLPVPPVFFYIDEENKNLVIDGQQRILSVVFYLEGYFGKESTHGKRLVFRLSGLGDGNPYNGKKFDELDESDQRKLKQAVLRAINIRQLNPVGEGTSAYHIFERLNTGGTPLKPQEIRNCVFRGEFSQLLKEANKDKSWRKIIGRPNLDKHQKDVELLLRIFSLVGASDSYEKPMKEFLNQAMRKHQTGETKKSKSFLEVFPKVAELVLKELGEKPFHLRGPLNVSALDSFMAVLIENYKNLPKINIGERFRELVEDQDFIDDATINTTDTKTVHSRLSRVKRIVFGA</sequence>
<evidence type="ECO:0000313" key="2">
    <source>
        <dbReference type="EMBL" id="PMR69230.1"/>
    </source>
</evidence>
<evidence type="ECO:0000259" key="1">
    <source>
        <dbReference type="Pfam" id="PF03235"/>
    </source>
</evidence>
<name>A0A2N7TM21_9GAMM</name>
<reference evidence="2 3" key="1">
    <citation type="submission" date="2018-01" db="EMBL/GenBank/DDBJ databases">
        <title>Halomonas endophytica sp. nov., isolated from storage liquid in the stems of Populus euphratica.</title>
        <authorList>
            <person name="Chen C."/>
        </authorList>
    </citation>
    <scope>NUCLEOTIDE SEQUENCE [LARGE SCALE GENOMIC DNA]</scope>
    <source>
        <strain evidence="2 3">DSM 26881</strain>
    </source>
</reference>
<comment type="caution">
    <text evidence="2">The sequence shown here is derived from an EMBL/GenBank/DDBJ whole genome shotgun (WGS) entry which is preliminary data.</text>
</comment>
<proteinExistence type="predicted"/>
<keyword evidence="3" id="KW-1185">Reference proteome</keyword>
<dbReference type="PANTHER" id="PTHR39639:SF1">
    <property type="entry name" value="DUF262 DOMAIN-CONTAINING PROTEIN"/>
    <property type="match status" value="1"/>
</dbReference>
<dbReference type="Proteomes" id="UP000235346">
    <property type="component" value="Unassembled WGS sequence"/>
</dbReference>
<feature type="domain" description="GmrSD restriction endonucleases N-terminal" evidence="1">
    <location>
        <begin position="45"/>
        <end position="194"/>
    </location>
</feature>
<dbReference type="PANTHER" id="PTHR39639">
    <property type="entry name" value="CHROMOSOME 16, WHOLE GENOME SHOTGUN SEQUENCE"/>
    <property type="match status" value="1"/>
</dbReference>
<dbReference type="AlphaFoldDB" id="A0A2N7TM21"/>
<accession>A0A2N7TM21</accession>
<dbReference type="InterPro" id="IPR004919">
    <property type="entry name" value="GmrSD_N"/>
</dbReference>
<protein>
    <recommendedName>
        <fullName evidence="1">GmrSD restriction endonucleases N-terminal domain-containing protein</fullName>
    </recommendedName>
</protein>
<dbReference type="EMBL" id="PNRE01000051">
    <property type="protein sequence ID" value="PMR69230.1"/>
    <property type="molecule type" value="Genomic_DNA"/>
</dbReference>
<organism evidence="2 3">
    <name type="scientific">Halomonas heilongjiangensis</name>
    <dbReference type="NCBI Taxonomy" id="1387883"/>
    <lineage>
        <taxon>Bacteria</taxon>
        <taxon>Pseudomonadati</taxon>
        <taxon>Pseudomonadota</taxon>
        <taxon>Gammaproteobacteria</taxon>
        <taxon>Oceanospirillales</taxon>
        <taxon>Halomonadaceae</taxon>
        <taxon>Halomonas</taxon>
    </lineage>
</organism>
<dbReference type="RefSeq" id="WP_102628055.1">
    <property type="nucleotide sequence ID" value="NZ_PDOH01000054.1"/>
</dbReference>
<evidence type="ECO:0000313" key="3">
    <source>
        <dbReference type="Proteomes" id="UP000235346"/>
    </source>
</evidence>
<dbReference type="OrthoDB" id="7802453at2"/>
<gene>
    <name evidence="2" type="ORF">C1H66_11660</name>
</gene>
<dbReference type="Pfam" id="PF03235">
    <property type="entry name" value="GmrSD_N"/>
    <property type="match status" value="1"/>
</dbReference>